<sequence length="174" mass="20056">MNMHVNPTLLAATAMNYKANPHTLETKMDHQPLALSDVNEDNFSKEQMEYFLYLAEINSHPNSRTLLADNFEPKYQRHETYFFSLFKRKIGELALVSVITEDAKTGDREETEYCGILIDCHADYAVLEEPVSGEQFVFKGCRCMPDEFGIYRIINTLGVLQWADLRKKVPPRSN</sequence>
<gene>
    <name evidence="1" type="ORF">SAMN04488056_10288</name>
</gene>
<reference evidence="1 2" key="1">
    <citation type="submission" date="2016-10" db="EMBL/GenBank/DDBJ databases">
        <authorList>
            <person name="de Groot N.N."/>
        </authorList>
    </citation>
    <scope>NUCLEOTIDE SEQUENCE [LARGE SCALE GENOMIC DNA]</scope>
    <source>
        <strain evidence="1 2">CGMCC 1.9157</strain>
    </source>
</reference>
<dbReference type="EMBL" id="FOVR01000002">
    <property type="protein sequence ID" value="SFN81023.1"/>
    <property type="molecule type" value="Genomic_DNA"/>
</dbReference>
<dbReference type="Proteomes" id="UP000199236">
    <property type="component" value="Unassembled WGS sequence"/>
</dbReference>
<evidence type="ECO:0000313" key="1">
    <source>
        <dbReference type="EMBL" id="SFN81023.1"/>
    </source>
</evidence>
<dbReference type="STRING" id="655353.SAMN04488056_10288"/>
<name>A0A1I5C1X7_9HYPH</name>
<keyword evidence="2" id="KW-1185">Reference proteome</keyword>
<accession>A0A1I5C1X7</accession>
<protein>
    <submittedName>
        <fullName evidence="1">Uncharacterized protein</fullName>
    </submittedName>
</protein>
<dbReference type="RefSeq" id="WP_090069178.1">
    <property type="nucleotide sequence ID" value="NZ_FOVR01000002.1"/>
</dbReference>
<organism evidence="1 2">
    <name type="scientific">Cohaesibacter marisflavi</name>
    <dbReference type="NCBI Taxonomy" id="655353"/>
    <lineage>
        <taxon>Bacteria</taxon>
        <taxon>Pseudomonadati</taxon>
        <taxon>Pseudomonadota</taxon>
        <taxon>Alphaproteobacteria</taxon>
        <taxon>Hyphomicrobiales</taxon>
        <taxon>Cohaesibacteraceae</taxon>
    </lineage>
</organism>
<dbReference type="AlphaFoldDB" id="A0A1I5C1X7"/>
<proteinExistence type="predicted"/>
<evidence type="ECO:0000313" key="2">
    <source>
        <dbReference type="Proteomes" id="UP000199236"/>
    </source>
</evidence>